<keyword evidence="1" id="KW-0472">Membrane</keyword>
<keyword evidence="5" id="KW-1185">Reference proteome</keyword>
<keyword evidence="1" id="KW-1133">Transmembrane helix</keyword>
<dbReference type="PANTHER" id="PTHR33748:SF5">
    <property type="entry name" value="GROUND-LIKE DOMAIN-CONTAINING PROTEIN"/>
    <property type="match status" value="1"/>
</dbReference>
<sequence length="356" mass="38952">MRTVGPLFVLGCLFGGHLALERRDYSVCTSGLLENTGYYSILVDDVPYWSHCGFPNPQYQKALCGRIARPDSEYWTCDPDNFLSTSDLAEVDATLDVLQLKTPYQCTTLQGERMNFVAILVIVDNIQVPDLSISTDVCINSCYEIKPTLTPGTRNATNEENDVALQSFAQGLLDSWSGMFCNNTVAAVYWTKQHKMATATGKLASSRLTASQIASVQKQALEYIGGGNHVMGFTFLTGEYARILIGFSPAYVLFTIFMVMCILAGILLVVAFGLSVSSLGGYWDEGKTKQGMKAVLKIICGVWLIEALFVGLIRLQEKSRLWWTLVPIAGFVGCLVAALMVDQLTTTTVNSTVTSS</sequence>
<dbReference type="InterPro" id="IPR033438">
    <property type="entry name" value="MOLO1"/>
</dbReference>
<dbReference type="Proteomes" id="UP000014760">
    <property type="component" value="Unassembled WGS sequence"/>
</dbReference>
<feature type="signal peptide" evidence="2">
    <location>
        <begin position="1"/>
        <end position="19"/>
    </location>
</feature>
<evidence type="ECO:0000256" key="2">
    <source>
        <dbReference type="SAM" id="SignalP"/>
    </source>
</evidence>
<evidence type="ECO:0000313" key="5">
    <source>
        <dbReference type="Proteomes" id="UP000014760"/>
    </source>
</evidence>
<reference evidence="4" key="3">
    <citation type="submission" date="2015-06" db="UniProtKB">
        <authorList>
            <consortium name="EnsemblMetazoa"/>
        </authorList>
    </citation>
    <scope>IDENTIFICATION</scope>
</reference>
<accession>R7V982</accession>
<evidence type="ECO:0000313" key="3">
    <source>
        <dbReference type="EMBL" id="ELU15124.1"/>
    </source>
</evidence>
<reference evidence="5" key="1">
    <citation type="submission" date="2012-12" db="EMBL/GenBank/DDBJ databases">
        <authorList>
            <person name="Hellsten U."/>
            <person name="Grimwood J."/>
            <person name="Chapman J.A."/>
            <person name="Shapiro H."/>
            <person name="Aerts A."/>
            <person name="Otillar R.P."/>
            <person name="Terry A.Y."/>
            <person name="Boore J.L."/>
            <person name="Simakov O."/>
            <person name="Marletaz F."/>
            <person name="Cho S.-J."/>
            <person name="Edsinger-Gonzales E."/>
            <person name="Havlak P."/>
            <person name="Kuo D.-H."/>
            <person name="Larsson T."/>
            <person name="Lv J."/>
            <person name="Arendt D."/>
            <person name="Savage R."/>
            <person name="Osoegawa K."/>
            <person name="de Jong P."/>
            <person name="Lindberg D.R."/>
            <person name="Seaver E.C."/>
            <person name="Weisblat D.A."/>
            <person name="Putnam N.H."/>
            <person name="Grigoriev I.V."/>
            <person name="Rokhsar D.S."/>
        </authorList>
    </citation>
    <scope>NUCLEOTIDE SEQUENCE</scope>
    <source>
        <strain evidence="5">I ESC-2004</strain>
    </source>
</reference>
<evidence type="ECO:0000256" key="1">
    <source>
        <dbReference type="SAM" id="Phobius"/>
    </source>
</evidence>
<dbReference type="OMA" id="SNKAPYW"/>
<feature type="transmembrane region" description="Helical" evidence="1">
    <location>
        <begin position="294"/>
        <end position="315"/>
    </location>
</feature>
<dbReference type="AlphaFoldDB" id="R7V982"/>
<keyword evidence="1" id="KW-0812">Transmembrane</keyword>
<dbReference type="Pfam" id="PF17175">
    <property type="entry name" value="MOLO1"/>
    <property type="match status" value="1"/>
</dbReference>
<reference evidence="3 5" key="2">
    <citation type="journal article" date="2013" name="Nature">
        <title>Insights into bilaterian evolution from three spiralian genomes.</title>
        <authorList>
            <person name="Simakov O."/>
            <person name="Marletaz F."/>
            <person name="Cho S.J."/>
            <person name="Edsinger-Gonzales E."/>
            <person name="Havlak P."/>
            <person name="Hellsten U."/>
            <person name="Kuo D.H."/>
            <person name="Larsson T."/>
            <person name="Lv J."/>
            <person name="Arendt D."/>
            <person name="Savage R."/>
            <person name="Osoegawa K."/>
            <person name="de Jong P."/>
            <person name="Grimwood J."/>
            <person name="Chapman J.A."/>
            <person name="Shapiro H."/>
            <person name="Aerts A."/>
            <person name="Otillar R.P."/>
            <person name="Terry A.Y."/>
            <person name="Boore J.L."/>
            <person name="Grigoriev I.V."/>
            <person name="Lindberg D.R."/>
            <person name="Seaver E.C."/>
            <person name="Weisblat D.A."/>
            <person name="Putnam N.H."/>
            <person name="Rokhsar D.S."/>
        </authorList>
    </citation>
    <scope>NUCLEOTIDE SEQUENCE</scope>
    <source>
        <strain evidence="3 5">I ESC-2004</strain>
    </source>
</reference>
<dbReference type="EMBL" id="AMQN01004623">
    <property type="status" value="NOT_ANNOTATED_CDS"/>
    <property type="molecule type" value="Genomic_DNA"/>
</dbReference>
<dbReference type="EMBL" id="KB293995">
    <property type="protein sequence ID" value="ELU15124.1"/>
    <property type="molecule type" value="Genomic_DNA"/>
</dbReference>
<dbReference type="PANTHER" id="PTHR33748">
    <property type="entry name" value="PROTEIN CBG04600"/>
    <property type="match status" value="1"/>
</dbReference>
<name>R7V982_CAPTE</name>
<keyword evidence="2" id="KW-0732">Signal</keyword>
<dbReference type="HOGENOM" id="CLU_785927_0_0_1"/>
<feature type="chain" id="PRO_5008788803" evidence="2">
    <location>
        <begin position="20"/>
        <end position="356"/>
    </location>
</feature>
<feature type="transmembrane region" description="Helical" evidence="1">
    <location>
        <begin position="321"/>
        <end position="341"/>
    </location>
</feature>
<dbReference type="Gene3D" id="3.10.310.50">
    <property type="match status" value="1"/>
</dbReference>
<dbReference type="GO" id="GO:0005892">
    <property type="term" value="C:acetylcholine-gated channel complex"/>
    <property type="evidence" value="ECO:0007669"/>
    <property type="project" value="InterPro"/>
</dbReference>
<organism evidence="3">
    <name type="scientific">Capitella teleta</name>
    <name type="common">Polychaete worm</name>
    <dbReference type="NCBI Taxonomy" id="283909"/>
    <lineage>
        <taxon>Eukaryota</taxon>
        <taxon>Metazoa</taxon>
        <taxon>Spiralia</taxon>
        <taxon>Lophotrochozoa</taxon>
        <taxon>Annelida</taxon>
        <taxon>Polychaeta</taxon>
        <taxon>Sedentaria</taxon>
        <taxon>Scolecida</taxon>
        <taxon>Capitellidae</taxon>
        <taxon>Capitella</taxon>
    </lineage>
</organism>
<feature type="transmembrane region" description="Helical" evidence="1">
    <location>
        <begin position="251"/>
        <end position="274"/>
    </location>
</feature>
<proteinExistence type="predicted"/>
<evidence type="ECO:0000313" key="4">
    <source>
        <dbReference type="EnsemblMetazoa" id="CapteP228587"/>
    </source>
</evidence>
<protein>
    <submittedName>
        <fullName evidence="3 4">Uncharacterized protein</fullName>
    </submittedName>
</protein>
<dbReference type="EnsemblMetazoa" id="CapteT228587">
    <property type="protein sequence ID" value="CapteP228587"/>
    <property type="gene ID" value="CapteG228587"/>
</dbReference>
<dbReference type="OrthoDB" id="8062037at2759"/>
<gene>
    <name evidence="3" type="ORF">CAPTEDRAFT_228587</name>
</gene>